<name>A0A844Z3J1_9SPHN</name>
<proteinExistence type="predicted"/>
<evidence type="ECO:0000256" key="3">
    <source>
        <dbReference type="ARBA" id="ARBA00023237"/>
    </source>
</evidence>
<dbReference type="AlphaFoldDB" id="A0A844Z3J1"/>
<dbReference type="EMBL" id="WTYV01000011">
    <property type="protein sequence ID" value="MXO73531.1"/>
    <property type="molecule type" value="Genomic_DNA"/>
</dbReference>
<protein>
    <submittedName>
        <fullName evidence="8">ShlB/FhaC/HecB family hemolysin secretion/activation protein</fullName>
    </submittedName>
</protein>
<evidence type="ECO:0000259" key="6">
    <source>
        <dbReference type="Pfam" id="PF03865"/>
    </source>
</evidence>
<dbReference type="PANTHER" id="PTHR34597">
    <property type="entry name" value="SLR1661 PROTEIN"/>
    <property type="match status" value="1"/>
</dbReference>
<evidence type="ECO:0000256" key="4">
    <source>
        <dbReference type="SAM" id="MobiDB-lite"/>
    </source>
</evidence>
<comment type="caution">
    <text evidence="8">The sequence shown here is derived from an EMBL/GenBank/DDBJ whole genome shotgun (WGS) entry which is preliminary data.</text>
</comment>
<keyword evidence="3" id="KW-0998">Cell outer membrane</keyword>
<feature type="signal peptide" evidence="5">
    <location>
        <begin position="1"/>
        <end position="19"/>
    </location>
</feature>
<evidence type="ECO:0000256" key="5">
    <source>
        <dbReference type="SAM" id="SignalP"/>
    </source>
</evidence>
<gene>
    <name evidence="8" type="ORF">GRI99_18095</name>
</gene>
<dbReference type="Pfam" id="PF03865">
    <property type="entry name" value="ShlB"/>
    <property type="match status" value="1"/>
</dbReference>
<evidence type="ECO:0000256" key="2">
    <source>
        <dbReference type="ARBA" id="ARBA00022692"/>
    </source>
</evidence>
<dbReference type="GO" id="GO:0098046">
    <property type="term" value="C:type V protein secretion system complex"/>
    <property type="evidence" value="ECO:0007669"/>
    <property type="project" value="TreeGrafter"/>
</dbReference>
<dbReference type="InterPro" id="IPR051544">
    <property type="entry name" value="TPS_OM_transporter"/>
</dbReference>
<feature type="region of interest" description="Disordered" evidence="4">
    <location>
        <begin position="23"/>
        <end position="46"/>
    </location>
</feature>
<organism evidence="8 9">
    <name type="scientific">Alteraurantiacibacter buctensis</name>
    <dbReference type="NCBI Taxonomy" id="1503981"/>
    <lineage>
        <taxon>Bacteria</taxon>
        <taxon>Pseudomonadati</taxon>
        <taxon>Pseudomonadota</taxon>
        <taxon>Alphaproteobacteria</taxon>
        <taxon>Sphingomonadales</taxon>
        <taxon>Erythrobacteraceae</taxon>
        <taxon>Alteraurantiacibacter</taxon>
    </lineage>
</organism>
<evidence type="ECO:0000259" key="7">
    <source>
        <dbReference type="Pfam" id="PF08479"/>
    </source>
</evidence>
<dbReference type="GO" id="GO:0046819">
    <property type="term" value="P:protein secretion by the type V secretion system"/>
    <property type="evidence" value="ECO:0007669"/>
    <property type="project" value="TreeGrafter"/>
</dbReference>
<keyword evidence="1" id="KW-1134">Transmembrane beta strand</keyword>
<feature type="domain" description="Polypeptide-transport-associated ShlB-type" evidence="7">
    <location>
        <begin position="73"/>
        <end position="146"/>
    </location>
</feature>
<sequence length="594" mass="63074">MLASMLALAAGLGSSAALAQQLPPGAVTPPTRSELLPPEVRQDERRTTISVDGGLERGPCALDDPAMAEIRVTLSSVRFTGAEAAPGVDLDEAARPYLGRELPLSVLCDIRARASEALADAGYLAAVEIPEQRLDGGAAELRVIVGRLVAVRVRGEPGGSMGVLERYLQHLVDQPVFNVNEAERYLLLADDIPGMDVRLSLRAAANGQPGDLIGEIAVVAQSAQVSFNLQNMGSRELGRFGGTLGAQVYGLTGLGDVTSISLFSSHDFAEQQTVQVAHDFLAGGDGLKLGGQLTLGWAHPTLGIAGFDVRSETLFGSVRAAWPLVRTQAQAVVLSTGLDIVDQDVRANRFLLSRDRVRVAWLRMDGSQTDSASLARQNGYTPYEPRLRLAYGMELRRGLSILGANPDCRAALLACTASKKLPSRIEQDPTATLLRLDLAAEFRPVPAFTVAVRVAAQGASNALPAFEEMTGGNYSTGRGYDPGAITGDRGVSGSLEFRLGSLIPRGADAYAVQPFAFVDAARLNDRDPSQRGLNPDKLVSVGGGVRFAWARGMQGEVAMAVPLHRTDNQVLGGRPHGDARLLFSITSRLLPWGF</sequence>
<feature type="domain" description="Haemolysin activator HlyB C-terminal" evidence="6">
    <location>
        <begin position="371"/>
        <end position="546"/>
    </location>
</feature>
<keyword evidence="1" id="KW-0472">Membrane</keyword>
<evidence type="ECO:0000313" key="8">
    <source>
        <dbReference type="EMBL" id="MXO73531.1"/>
    </source>
</evidence>
<accession>A0A844Z3J1</accession>
<feature type="chain" id="PRO_5032872466" evidence="5">
    <location>
        <begin position="20"/>
        <end position="594"/>
    </location>
</feature>
<keyword evidence="5" id="KW-0732">Signal</keyword>
<evidence type="ECO:0000313" key="9">
    <source>
        <dbReference type="Proteomes" id="UP000466966"/>
    </source>
</evidence>
<evidence type="ECO:0000256" key="1">
    <source>
        <dbReference type="ARBA" id="ARBA00022452"/>
    </source>
</evidence>
<dbReference type="Gene3D" id="2.40.160.50">
    <property type="entry name" value="membrane protein fhac: a member of the omp85/tpsb transporter family"/>
    <property type="match status" value="1"/>
</dbReference>
<dbReference type="Proteomes" id="UP000466966">
    <property type="component" value="Unassembled WGS sequence"/>
</dbReference>
<keyword evidence="9" id="KW-1185">Reference proteome</keyword>
<dbReference type="InterPro" id="IPR013686">
    <property type="entry name" value="Polypept-transport_assoc_ShlB"/>
</dbReference>
<dbReference type="InterPro" id="IPR005565">
    <property type="entry name" value="Hemolysn_activator_HlyB_C"/>
</dbReference>
<dbReference type="Pfam" id="PF08479">
    <property type="entry name" value="POTRA_2"/>
    <property type="match status" value="1"/>
</dbReference>
<dbReference type="GO" id="GO:0008320">
    <property type="term" value="F:protein transmembrane transporter activity"/>
    <property type="evidence" value="ECO:0007669"/>
    <property type="project" value="TreeGrafter"/>
</dbReference>
<reference evidence="8 9" key="1">
    <citation type="submission" date="2019-12" db="EMBL/GenBank/DDBJ databases">
        <title>Genomic-based taxomic classification of the family Erythrobacteraceae.</title>
        <authorList>
            <person name="Xu L."/>
        </authorList>
    </citation>
    <scope>NUCLEOTIDE SEQUENCE [LARGE SCALE GENOMIC DNA]</scope>
    <source>
        <strain evidence="8 9">M0322</strain>
    </source>
</reference>
<dbReference type="PANTHER" id="PTHR34597:SF6">
    <property type="entry name" value="BLR6126 PROTEIN"/>
    <property type="match status" value="1"/>
</dbReference>
<dbReference type="Gene3D" id="3.10.20.310">
    <property type="entry name" value="membrane protein fhac"/>
    <property type="match status" value="1"/>
</dbReference>
<keyword evidence="2" id="KW-0812">Transmembrane</keyword>